<dbReference type="Gene3D" id="2.110.10.10">
    <property type="entry name" value="Hemopexin-like domain"/>
    <property type="match status" value="1"/>
</dbReference>
<feature type="binding site" evidence="10">
    <location>
        <position position="236"/>
    </location>
    <ligand>
        <name>Zn(2+)</name>
        <dbReference type="ChEBI" id="CHEBI:29105"/>
        <label>1</label>
    </ligand>
</feature>
<evidence type="ECO:0000256" key="3">
    <source>
        <dbReference type="ARBA" id="ARBA00022723"/>
    </source>
</evidence>
<dbReference type="OrthoDB" id="406838at2759"/>
<evidence type="ECO:0000313" key="16">
    <source>
        <dbReference type="Proteomes" id="UP000597762"/>
    </source>
</evidence>
<comment type="cofactor">
    <cofactor evidence="10">
        <name>Ca(2+)</name>
        <dbReference type="ChEBI" id="CHEBI:29108"/>
    </cofactor>
    <text evidence="10">Can bind about 5 Ca(2+) ions per subunit.</text>
</comment>
<keyword evidence="3 9" id="KW-0479">Metal-binding</keyword>
<proteinExistence type="inferred from homology"/>
<dbReference type="InterPro" id="IPR018487">
    <property type="entry name" value="Hemopexin-like_repeat"/>
</dbReference>
<evidence type="ECO:0000313" key="15">
    <source>
        <dbReference type="EMBL" id="CAE1177329.1"/>
    </source>
</evidence>
<feature type="binding site" evidence="9">
    <location>
        <position position="286"/>
    </location>
    <ligand>
        <name>Zn(2+)</name>
        <dbReference type="ChEBI" id="CHEBI:29105"/>
        <label>2</label>
        <note>catalytic</note>
    </ligand>
</feature>
<dbReference type="InterPro" id="IPR033739">
    <property type="entry name" value="M10A_MMP"/>
</dbReference>
<dbReference type="GO" id="GO:0006508">
    <property type="term" value="P:proteolysis"/>
    <property type="evidence" value="ECO:0007669"/>
    <property type="project" value="UniProtKB-KW"/>
</dbReference>
<dbReference type="Proteomes" id="UP000597762">
    <property type="component" value="Unassembled WGS sequence"/>
</dbReference>
<reference evidence="15" key="1">
    <citation type="submission" date="2021-01" db="EMBL/GenBank/DDBJ databases">
        <authorList>
            <person name="Li R."/>
            <person name="Bekaert M."/>
        </authorList>
    </citation>
    <scope>NUCLEOTIDE SEQUENCE</scope>
    <source>
        <strain evidence="15">Farmed</strain>
    </source>
</reference>
<feature type="binding site" description="in inhibited form" evidence="10">
    <location>
        <position position="153"/>
    </location>
    <ligand>
        <name>Zn(2+)</name>
        <dbReference type="ChEBI" id="CHEBI:29105"/>
        <label>2</label>
        <note>catalytic</note>
    </ligand>
</feature>
<keyword evidence="4 13" id="KW-0732">Signal</keyword>
<feature type="compositionally biased region" description="Low complexity" evidence="12">
    <location>
        <begin position="332"/>
        <end position="456"/>
    </location>
</feature>
<feature type="domain" description="Peptidase metallopeptidase" evidence="14">
    <location>
        <begin position="171"/>
        <end position="327"/>
    </location>
</feature>
<dbReference type="PANTHER" id="PTHR10201:SF291">
    <property type="entry name" value="MATRIX METALLOPROTEINASE 1, ISOFORM C-RELATED"/>
    <property type="match status" value="1"/>
</dbReference>
<keyword evidence="10" id="KW-0106">Calcium</keyword>
<keyword evidence="5 15" id="KW-0378">Hydrolase</keyword>
<evidence type="ECO:0000256" key="10">
    <source>
        <dbReference type="PIRSR" id="PIRSR621190-2"/>
    </source>
</evidence>
<feature type="binding site" evidence="9">
    <location>
        <position position="292"/>
    </location>
    <ligand>
        <name>Zn(2+)</name>
        <dbReference type="ChEBI" id="CHEBI:29105"/>
        <label>2</label>
        <note>catalytic</note>
    </ligand>
</feature>
<dbReference type="InterPro" id="IPR036365">
    <property type="entry name" value="PGBD-like_sf"/>
</dbReference>
<comment type="cofactor">
    <cofactor evidence="10">
        <name>Zn(2+)</name>
        <dbReference type="ChEBI" id="CHEBI:29105"/>
    </cofactor>
    <text evidence="10">Binds 2 Zn(2+) ions per subunit.</text>
</comment>
<dbReference type="GO" id="GO:0030198">
    <property type="term" value="P:extracellular matrix organization"/>
    <property type="evidence" value="ECO:0007669"/>
    <property type="project" value="TreeGrafter"/>
</dbReference>
<feature type="binding site" evidence="10">
    <location>
        <position position="264"/>
    </location>
    <ligand>
        <name>Ca(2+)</name>
        <dbReference type="ChEBI" id="CHEBI:29108"/>
        <label>1</label>
    </ligand>
</feature>
<dbReference type="Pfam" id="PF00413">
    <property type="entry name" value="Peptidase_M10"/>
    <property type="match status" value="1"/>
</dbReference>
<dbReference type="SUPFAM" id="SSF50923">
    <property type="entry name" value="Hemopexin-like domain"/>
    <property type="match status" value="1"/>
</dbReference>
<dbReference type="PRINTS" id="PR00138">
    <property type="entry name" value="MATRIXIN"/>
</dbReference>
<dbReference type="SUPFAM" id="SSF55486">
    <property type="entry name" value="Metalloproteases ('zincins'), catalytic domain"/>
    <property type="match status" value="1"/>
</dbReference>
<feature type="binding site" evidence="10">
    <location>
        <position position="241"/>
    </location>
    <ligand>
        <name>Ca(2+)</name>
        <dbReference type="ChEBI" id="CHEBI:29108"/>
        <label>3</label>
    </ligand>
</feature>
<dbReference type="AlphaFoldDB" id="A0A812BC41"/>
<feature type="signal peptide" evidence="13">
    <location>
        <begin position="1"/>
        <end position="26"/>
    </location>
</feature>
<feature type="binding site" evidence="10">
    <location>
        <position position="224"/>
    </location>
    <ligand>
        <name>Ca(2+)</name>
        <dbReference type="ChEBI" id="CHEBI:29108"/>
        <label>2</label>
    </ligand>
</feature>
<dbReference type="GO" id="GO:0008270">
    <property type="term" value="F:zinc ion binding"/>
    <property type="evidence" value="ECO:0007669"/>
    <property type="project" value="InterPro"/>
</dbReference>
<dbReference type="PANTHER" id="PTHR10201">
    <property type="entry name" value="MATRIX METALLOPROTEINASE"/>
    <property type="match status" value="1"/>
</dbReference>
<comment type="similarity">
    <text evidence="1">Belongs to the peptidase M10A family.</text>
</comment>
<feature type="binding site" evidence="10">
    <location>
        <position position="259"/>
    </location>
    <ligand>
        <name>Zn(2+)</name>
        <dbReference type="ChEBI" id="CHEBI:29105"/>
        <label>1</label>
    </ligand>
</feature>
<dbReference type="GO" id="GO:0004222">
    <property type="term" value="F:metalloendopeptidase activity"/>
    <property type="evidence" value="ECO:0007669"/>
    <property type="project" value="InterPro"/>
</dbReference>
<dbReference type="Gene3D" id="3.40.390.10">
    <property type="entry name" value="Collagenase (Catalytic Domain)"/>
    <property type="match status" value="1"/>
</dbReference>
<feature type="binding site" evidence="10">
    <location>
        <position position="264"/>
    </location>
    <ligand>
        <name>Ca(2+)</name>
        <dbReference type="ChEBI" id="CHEBI:29108"/>
        <label>3</label>
    </ligand>
</feature>
<dbReference type="SUPFAM" id="SSF47090">
    <property type="entry name" value="PGBD-like"/>
    <property type="match status" value="1"/>
</dbReference>
<evidence type="ECO:0000256" key="6">
    <source>
        <dbReference type="ARBA" id="ARBA00022833"/>
    </source>
</evidence>
<dbReference type="EMBL" id="CAHIKZ030000499">
    <property type="protein sequence ID" value="CAE1177329.1"/>
    <property type="molecule type" value="Genomic_DNA"/>
</dbReference>
<dbReference type="GO" id="GO:0031012">
    <property type="term" value="C:extracellular matrix"/>
    <property type="evidence" value="ECO:0007669"/>
    <property type="project" value="InterPro"/>
</dbReference>
<feature type="binding site" evidence="10">
    <location>
        <position position="300"/>
    </location>
    <ligand>
        <name>Zn(2+)</name>
        <dbReference type="ChEBI" id="CHEBI:29105"/>
        <label>2</label>
        <note>catalytic</note>
    </ligand>
</feature>
<evidence type="ECO:0000256" key="1">
    <source>
        <dbReference type="ARBA" id="ARBA00010370"/>
    </source>
</evidence>
<feature type="chain" id="PRO_5032933687" evidence="13">
    <location>
        <begin position="27"/>
        <end position="643"/>
    </location>
</feature>
<evidence type="ECO:0000256" key="13">
    <source>
        <dbReference type="SAM" id="SignalP"/>
    </source>
</evidence>
<keyword evidence="16" id="KW-1185">Reference proteome</keyword>
<evidence type="ECO:0000256" key="2">
    <source>
        <dbReference type="ARBA" id="ARBA00022670"/>
    </source>
</evidence>
<accession>A0A812BC41</accession>
<dbReference type="InterPro" id="IPR002477">
    <property type="entry name" value="Peptidoglycan-bd-like"/>
</dbReference>
<keyword evidence="2" id="KW-0645">Protease</keyword>
<feature type="repeat" description="Hemopexin" evidence="11">
    <location>
        <begin position="515"/>
        <end position="561"/>
    </location>
</feature>
<organism evidence="15 16">
    <name type="scientific">Acanthosepion pharaonis</name>
    <name type="common">Pharaoh cuttlefish</name>
    <name type="synonym">Sepia pharaonis</name>
    <dbReference type="NCBI Taxonomy" id="158019"/>
    <lineage>
        <taxon>Eukaryota</taxon>
        <taxon>Metazoa</taxon>
        <taxon>Spiralia</taxon>
        <taxon>Lophotrochozoa</taxon>
        <taxon>Mollusca</taxon>
        <taxon>Cephalopoda</taxon>
        <taxon>Coleoidea</taxon>
        <taxon>Decapodiformes</taxon>
        <taxon>Sepiida</taxon>
        <taxon>Sepiina</taxon>
        <taxon>Sepiidae</taxon>
        <taxon>Acanthosepion</taxon>
    </lineage>
</organism>
<dbReference type="InterPro" id="IPR006026">
    <property type="entry name" value="Peptidase_Metallo"/>
</dbReference>
<dbReference type="FunFam" id="3.40.390.10:FF:000068">
    <property type="entry name" value="Predicted protein"/>
    <property type="match status" value="1"/>
</dbReference>
<protein>
    <submittedName>
        <fullName evidence="15">MMP19</fullName>
        <ecNumber evidence="15">3.4.24.-</ecNumber>
    </submittedName>
</protein>
<dbReference type="GO" id="GO:0030574">
    <property type="term" value="P:collagen catabolic process"/>
    <property type="evidence" value="ECO:0007669"/>
    <property type="project" value="TreeGrafter"/>
</dbReference>
<dbReference type="PROSITE" id="PS51642">
    <property type="entry name" value="HEMOPEXIN_2"/>
    <property type="match status" value="1"/>
</dbReference>
<sequence length="643" mass="71537">MSTPLLALFGLVLGSLIVLGPNSTTAFTVKLLGNDYTFGEVYVESLDKKNRTSIPNWDEVFPDHNGNESSRGNVDLPTSDELSLDLLSLRAPMTNKEIDDYLIKYGYLRPAEEGIVTEEERKEAIKKFQRFVHLKETGIMDKSTMKRMQTSRCGVSDPILNTKLANFDASDGSKWSKKKLTYRIINYTPDLPNTVVRETVAKAFKFWSDASQLTFTEVLEGPSDLKVRFSATIHGDGADFDGPGKVLAHAFFPESGEIHMDEAETWTVKSISGVNLLFVLVHEIGHALGLGHSDINDAVMAPIYTAYEPNLALHKDDIEGIQYLYGKPISVTPKPTTKAPTTKAPTTQAPTTKAPTTKAPTTQAPTTKAPTTQAPTTKALTTKSPTTQAPTTKAPTTQAPTTKAPTTQAPTTKAPTTQAPTTKTPTTKSPTTQAPTTRAPTTVPTTTKYLPTTTHPILPKPTPPKRKFICPFNFWAIMTAGKRTYVFHRYTVYQILPNGGIIMKGYIPYFFPRGPYFVTAAAYNKVTRRTFLFRRFFVYRYTDHSLDPGFPKRLKYYIRAAVVVDNQLIAFSFTHIHYLNEDTLEDIVDGQLSIKDEYPNLPTPVRSAVSYDEGYAYILYRYKVVKLNIHTGEMTQGSCYQKV</sequence>
<dbReference type="SMART" id="SM00235">
    <property type="entry name" value="ZnMc"/>
    <property type="match status" value="1"/>
</dbReference>
<evidence type="ECO:0000256" key="5">
    <source>
        <dbReference type="ARBA" id="ARBA00022801"/>
    </source>
</evidence>
<dbReference type="InterPro" id="IPR021190">
    <property type="entry name" value="Pept_M10A"/>
</dbReference>
<evidence type="ECO:0000256" key="4">
    <source>
        <dbReference type="ARBA" id="ARBA00022729"/>
    </source>
</evidence>
<evidence type="ECO:0000256" key="12">
    <source>
        <dbReference type="SAM" id="MobiDB-lite"/>
    </source>
</evidence>
<evidence type="ECO:0000256" key="8">
    <source>
        <dbReference type="PIRSR" id="PIRSR001191-1"/>
    </source>
</evidence>
<feature type="binding site" evidence="10">
    <location>
        <position position="261"/>
    </location>
    <ligand>
        <name>Ca(2+)</name>
        <dbReference type="ChEBI" id="CHEBI:29108"/>
        <label>3</label>
    </ligand>
</feature>
<keyword evidence="6 9" id="KW-0862">Zinc</keyword>
<name>A0A812BC41_ACAPH</name>
<evidence type="ECO:0000259" key="14">
    <source>
        <dbReference type="SMART" id="SM00235"/>
    </source>
</evidence>
<feature type="region of interest" description="Disordered" evidence="12">
    <location>
        <begin position="329"/>
        <end position="460"/>
    </location>
</feature>
<dbReference type="EC" id="3.4.24.-" evidence="15"/>
<feature type="binding site" evidence="10">
    <location>
        <position position="234"/>
    </location>
    <ligand>
        <name>Zn(2+)</name>
        <dbReference type="ChEBI" id="CHEBI:29105"/>
        <label>1</label>
    </ligand>
</feature>
<evidence type="ECO:0000256" key="11">
    <source>
        <dbReference type="PROSITE-ProRule" id="PRU01011"/>
    </source>
</evidence>
<evidence type="ECO:0000256" key="7">
    <source>
        <dbReference type="ARBA" id="ARBA00023049"/>
    </source>
</evidence>
<feature type="active site" evidence="8">
    <location>
        <position position="283"/>
    </location>
</feature>
<dbReference type="PIRSF" id="PIRSF001191">
    <property type="entry name" value="Peptidase_M10A_matrix"/>
    <property type="match status" value="1"/>
</dbReference>
<dbReference type="Pfam" id="PF01471">
    <property type="entry name" value="PG_binding_1"/>
    <property type="match status" value="1"/>
</dbReference>
<dbReference type="InterPro" id="IPR001818">
    <property type="entry name" value="Pept_M10_metallopeptidase"/>
</dbReference>
<gene>
    <name evidence="15" type="ORF">SPHA_14578</name>
</gene>
<feature type="binding site" evidence="10">
    <location>
        <position position="190"/>
    </location>
    <ligand>
        <name>Ca(2+)</name>
        <dbReference type="ChEBI" id="CHEBI:29108"/>
        <label>1</label>
    </ligand>
</feature>
<keyword evidence="7" id="KW-0482">Metalloprotease</keyword>
<feature type="binding site" evidence="10">
    <location>
        <position position="242"/>
    </location>
    <ligand>
        <name>Ca(2+)</name>
        <dbReference type="ChEBI" id="CHEBI:29108"/>
        <label>3</label>
    </ligand>
</feature>
<feature type="binding site" evidence="9">
    <location>
        <position position="282"/>
    </location>
    <ligand>
        <name>Zn(2+)</name>
        <dbReference type="ChEBI" id="CHEBI:29105"/>
        <label>2</label>
        <note>catalytic</note>
    </ligand>
</feature>
<dbReference type="InterPro" id="IPR024079">
    <property type="entry name" value="MetalloPept_cat_dom_sf"/>
</dbReference>
<evidence type="ECO:0000256" key="9">
    <source>
        <dbReference type="PIRSR" id="PIRSR001191-2"/>
    </source>
</evidence>
<dbReference type="CDD" id="cd04278">
    <property type="entry name" value="ZnMc_MMP"/>
    <property type="match status" value="1"/>
</dbReference>
<feature type="binding site" evidence="10">
    <location>
        <position position="249"/>
    </location>
    <ligand>
        <name>Zn(2+)</name>
        <dbReference type="ChEBI" id="CHEBI:29105"/>
        <label>1</label>
    </ligand>
</feature>
<dbReference type="InterPro" id="IPR036375">
    <property type="entry name" value="Hemopexin-like_dom_sf"/>
</dbReference>
<comment type="caution">
    <text evidence="15">The sequence shown here is derived from an EMBL/GenBank/DDBJ whole genome shotgun (WGS) entry which is preliminary data.</text>
</comment>